<keyword evidence="3" id="KW-1185">Reference proteome</keyword>
<organism evidence="2 3">
    <name type="scientific">Aureobasidium namibiae CBS 147.97</name>
    <dbReference type="NCBI Taxonomy" id="1043004"/>
    <lineage>
        <taxon>Eukaryota</taxon>
        <taxon>Fungi</taxon>
        <taxon>Dikarya</taxon>
        <taxon>Ascomycota</taxon>
        <taxon>Pezizomycotina</taxon>
        <taxon>Dothideomycetes</taxon>
        <taxon>Dothideomycetidae</taxon>
        <taxon>Dothideales</taxon>
        <taxon>Saccotheciaceae</taxon>
        <taxon>Aureobasidium</taxon>
    </lineage>
</organism>
<dbReference type="SUPFAM" id="SSF52540">
    <property type="entry name" value="P-loop containing nucleoside triphosphate hydrolases"/>
    <property type="match status" value="1"/>
</dbReference>
<proteinExistence type="predicted"/>
<dbReference type="Proteomes" id="UP000027730">
    <property type="component" value="Unassembled WGS sequence"/>
</dbReference>
<dbReference type="SMART" id="SM00490">
    <property type="entry name" value="HELICc"/>
    <property type="match status" value="1"/>
</dbReference>
<protein>
    <recommendedName>
        <fullName evidence="1">Helicase C-terminal domain-containing protein</fullName>
    </recommendedName>
</protein>
<dbReference type="Pfam" id="PF00271">
    <property type="entry name" value="Helicase_C"/>
    <property type="match status" value="1"/>
</dbReference>
<dbReference type="InterPro" id="IPR001650">
    <property type="entry name" value="Helicase_C-like"/>
</dbReference>
<dbReference type="EMBL" id="KL584703">
    <property type="protein sequence ID" value="KEQ76774.1"/>
    <property type="molecule type" value="Genomic_DNA"/>
</dbReference>
<dbReference type="Gene3D" id="3.40.50.300">
    <property type="entry name" value="P-loop containing nucleotide triphosphate hydrolases"/>
    <property type="match status" value="1"/>
</dbReference>
<name>A0A074WZ55_9PEZI</name>
<evidence type="ECO:0000259" key="1">
    <source>
        <dbReference type="SMART" id="SM00490"/>
    </source>
</evidence>
<gene>
    <name evidence="2" type="ORF">M436DRAFT_39130</name>
</gene>
<sequence length="212" mass="23342">MPMGPLRKLSLANFSTKMARLDATMESLNGNTHVATLQKWREAGKEAEFLVELTRGAGEKKPETAAEMAKCLAKGSPTMSLVCREVLAARILDPVDPQKYKQHQKLLIGEATPVNAYWIMSTLRALCIDARILHAGLSNKAKAEMVDLFNDPKSSLKVLIMMYDVGAYGLNLHEACNRILITSIARSFALEEQLCGRTNRVSPEVLLEPSGD</sequence>
<evidence type="ECO:0000313" key="3">
    <source>
        <dbReference type="Proteomes" id="UP000027730"/>
    </source>
</evidence>
<dbReference type="RefSeq" id="XP_013430944.1">
    <property type="nucleotide sequence ID" value="XM_013575490.1"/>
</dbReference>
<reference evidence="2 3" key="1">
    <citation type="journal article" date="2014" name="BMC Genomics">
        <title>Genome sequencing of four Aureobasidium pullulans varieties: biotechnological potential, stress tolerance, and description of new species.</title>
        <authorList>
            <person name="Gostin Ar C."/>
            <person name="Ohm R.A."/>
            <person name="Kogej T."/>
            <person name="Sonjak S."/>
            <person name="Turk M."/>
            <person name="Zajc J."/>
            <person name="Zalar P."/>
            <person name="Grube M."/>
            <person name="Sun H."/>
            <person name="Han J."/>
            <person name="Sharma A."/>
            <person name="Chiniquy J."/>
            <person name="Ngan C.Y."/>
            <person name="Lipzen A."/>
            <person name="Barry K."/>
            <person name="Grigoriev I.V."/>
            <person name="Gunde-Cimerman N."/>
        </authorList>
    </citation>
    <scope>NUCLEOTIDE SEQUENCE [LARGE SCALE GENOMIC DNA]</scope>
    <source>
        <strain evidence="2 3">CBS 147.97</strain>
    </source>
</reference>
<dbReference type="InterPro" id="IPR027417">
    <property type="entry name" value="P-loop_NTPase"/>
</dbReference>
<dbReference type="STRING" id="1043004.A0A074WZ55"/>
<dbReference type="GeneID" id="25409148"/>
<evidence type="ECO:0000313" key="2">
    <source>
        <dbReference type="EMBL" id="KEQ76774.1"/>
    </source>
</evidence>
<accession>A0A074WZ55</accession>
<dbReference type="AlphaFoldDB" id="A0A074WZ55"/>
<feature type="domain" description="Helicase C-terminal" evidence="1">
    <location>
        <begin position="117"/>
        <end position="202"/>
    </location>
</feature>
<dbReference type="HOGENOM" id="CLU_1440779_0_0_1"/>
<dbReference type="OrthoDB" id="3801254at2759"/>